<gene>
    <name evidence="1" type="ORF">HD596_003719</name>
</gene>
<dbReference type="Proteomes" id="UP000579153">
    <property type="component" value="Unassembled WGS sequence"/>
</dbReference>
<name>A0A7W9G4D1_9ACTN</name>
<evidence type="ECO:0000313" key="1">
    <source>
        <dbReference type="EMBL" id="MBB5776963.1"/>
    </source>
</evidence>
<accession>A0A7W9G4D1</accession>
<keyword evidence="2" id="KW-1185">Reference proteome</keyword>
<reference evidence="1 2" key="1">
    <citation type="submission" date="2020-08" db="EMBL/GenBank/DDBJ databases">
        <title>Sequencing the genomes of 1000 actinobacteria strains.</title>
        <authorList>
            <person name="Klenk H.-P."/>
        </authorList>
    </citation>
    <scope>NUCLEOTIDE SEQUENCE [LARGE SCALE GENOMIC DNA]</scope>
    <source>
        <strain evidence="1 2">DSM 45507</strain>
    </source>
</reference>
<dbReference type="AlphaFoldDB" id="A0A7W9G4D1"/>
<sequence length="628" mass="70344">MAEFMADDSWYPLLRGCLQRTHPPGRHELPVIFLLGLAGTGKSATLTQISRSVRKPPSPAVNLALHPAHGSTVADVIQRIAYDLAALEKVRLPRTVFTLVVLGLNPKLSRSELEDQLQRRLQRKARIDPNDAAQWRDIASLLPNIGIWLKFLVYVAELLGRRLDAADRVHRVARAWLSERLGGDVLNLVQDQQIGGERAEGARGILVEAFLEDLAQAWARPRHARNCLLLLDDADSPAGSAFLQALVAARARRSEAGASADPLVVVAASRTWPKGMTGWACPGAPGARRPPQLAAATYQDWLRRRDDGEQRWWYPVLMPGLPTGRTAAVYARAVHELTGGYPYAARELGELLGNAEDDDEFRAILNEKDALRRLMPDHLPRRDLLTAWSAARNVDDAENALLDGASTASHLRRELTERLWLTTQSAADSRGGAWERSSSGGEEITVIHPWLRRLLLHHLAAEPERWDQVHETMESFYRKQEVADDASAAYHTLARVTEAYDPRLETVVAFLNERFGQLDVTGRRGSRLSEWVQLYEQVTAAPNRLPLDRPLAALYDSLAVGSADTERRDRTSMIRTLVVARWFWLDPVLDPPGRRATEIAHEFRQLAGLRTTGRSIFNREAERYEQHL</sequence>
<organism evidence="1 2">
    <name type="scientific">Nonomuraea jabiensis</name>
    <dbReference type="NCBI Taxonomy" id="882448"/>
    <lineage>
        <taxon>Bacteria</taxon>
        <taxon>Bacillati</taxon>
        <taxon>Actinomycetota</taxon>
        <taxon>Actinomycetes</taxon>
        <taxon>Streptosporangiales</taxon>
        <taxon>Streptosporangiaceae</taxon>
        <taxon>Nonomuraea</taxon>
    </lineage>
</organism>
<comment type="caution">
    <text evidence="1">The sequence shown here is derived from an EMBL/GenBank/DDBJ whole genome shotgun (WGS) entry which is preliminary data.</text>
</comment>
<proteinExistence type="predicted"/>
<dbReference type="EMBL" id="JACHMB010000001">
    <property type="protein sequence ID" value="MBB5776963.1"/>
    <property type="molecule type" value="Genomic_DNA"/>
</dbReference>
<evidence type="ECO:0000313" key="2">
    <source>
        <dbReference type="Proteomes" id="UP000579153"/>
    </source>
</evidence>
<protein>
    <submittedName>
        <fullName evidence="1">Uncharacterized protein</fullName>
    </submittedName>
</protein>
<dbReference type="InterPro" id="IPR027417">
    <property type="entry name" value="P-loop_NTPase"/>
</dbReference>
<dbReference type="SUPFAM" id="SSF52540">
    <property type="entry name" value="P-loop containing nucleoside triphosphate hydrolases"/>
    <property type="match status" value="1"/>
</dbReference>
<dbReference type="RefSeq" id="WP_185070526.1">
    <property type="nucleotide sequence ID" value="NZ_JACHMB010000001.1"/>
</dbReference>